<dbReference type="Pfam" id="PF01041">
    <property type="entry name" value="DegT_DnrJ_EryC1"/>
    <property type="match status" value="1"/>
</dbReference>
<dbReference type="Gene3D" id="3.40.640.10">
    <property type="entry name" value="Type I PLP-dependent aspartate aminotransferase-like (Major domain)"/>
    <property type="match status" value="1"/>
</dbReference>
<evidence type="ECO:0000313" key="4">
    <source>
        <dbReference type="EMBL" id="QBZ90406.1"/>
    </source>
</evidence>
<proteinExistence type="inferred from homology"/>
<dbReference type="GO" id="GO:0008483">
    <property type="term" value="F:transaminase activity"/>
    <property type="evidence" value="ECO:0007669"/>
    <property type="project" value="UniProtKB-KW"/>
</dbReference>
<keyword evidence="4" id="KW-0808">Transferase</keyword>
<dbReference type="SUPFAM" id="SSF53383">
    <property type="entry name" value="PLP-dependent transferases"/>
    <property type="match status" value="1"/>
</dbReference>
<evidence type="ECO:0000313" key="5">
    <source>
        <dbReference type="Proteomes" id="UP000296468"/>
    </source>
</evidence>
<keyword evidence="4" id="KW-0032">Aminotransferase</keyword>
<reference evidence="4 5" key="1">
    <citation type="journal article" date="2019" name="Front. Microbiol.">
        <title>In silico and Genetic Analyses of Cyclic Lipopeptide Synthetic Gene Clusters in Pseudomonas sp. 11K1.</title>
        <authorList>
            <person name="Zhao H."/>
            <person name="Liu Y.P."/>
            <person name="Zhang L.Q."/>
        </authorList>
    </citation>
    <scope>NUCLEOTIDE SEQUENCE [LARGE SCALE GENOMIC DNA]</scope>
    <source>
        <strain evidence="4 5">11K1</strain>
    </source>
</reference>
<name>A0A4P7PIB2_9PSED</name>
<dbReference type="InterPro" id="IPR015421">
    <property type="entry name" value="PyrdxlP-dep_Trfase_major"/>
</dbReference>
<evidence type="ECO:0000256" key="1">
    <source>
        <dbReference type="ARBA" id="ARBA00022898"/>
    </source>
</evidence>
<dbReference type="InterPro" id="IPR015422">
    <property type="entry name" value="PyrdxlP-dep_Trfase_small"/>
</dbReference>
<evidence type="ECO:0000256" key="3">
    <source>
        <dbReference type="RuleBase" id="RU004508"/>
    </source>
</evidence>
<dbReference type="InterPro" id="IPR015424">
    <property type="entry name" value="PyrdxlP-dep_Trfase"/>
</dbReference>
<keyword evidence="1 3" id="KW-0663">Pyridoxal phosphate</keyword>
<evidence type="ECO:0000256" key="2">
    <source>
        <dbReference type="ARBA" id="ARBA00037999"/>
    </source>
</evidence>
<dbReference type="PANTHER" id="PTHR30244:SF36">
    <property type="entry name" value="3-OXO-GLUCOSE-6-PHOSPHATE:GLUTAMATE AMINOTRANSFERASE"/>
    <property type="match status" value="1"/>
</dbReference>
<dbReference type="Gene3D" id="3.90.1150.10">
    <property type="entry name" value="Aspartate Aminotransferase, domain 1"/>
    <property type="match status" value="1"/>
</dbReference>
<dbReference type="KEGG" id="pvk:EPZ47_17360"/>
<accession>A0A4P7PIB2</accession>
<dbReference type="EMBL" id="CP035088">
    <property type="protein sequence ID" value="QBZ90406.1"/>
    <property type="molecule type" value="Genomic_DNA"/>
</dbReference>
<dbReference type="AlphaFoldDB" id="A0A4P7PIB2"/>
<protein>
    <submittedName>
        <fullName evidence="4">DegT/DnrJ/EryC1/StrS family aminotransferase</fullName>
    </submittedName>
</protein>
<dbReference type="Proteomes" id="UP000296468">
    <property type="component" value="Chromosome"/>
</dbReference>
<gene>
    <name evidence="4" type="ORF">EPZ47_17360</name>
</gene>
<dbReference type="GO" id="GO:0030170">
    <property type="term" value="F:pyridoxal phosphate binding"/>
    <property type="evidence" value="ECO:0007669"/>
    <property type="project" value="TreeGrafter"/>
</dbReference>
<comment type="similarity">
    <text evidence="2 3">Belongs to the DegT/DnrJ/EryC1 family.</text>
</comment>
<dbReference type="CDD" id="cd00616">
    <property type="entry name" value="AHBA_syn"/>
    <property type="match status" value="1"/>
</dbReference>
<organism evidence="4 5">
    <name type="scientific">Pseudomonas viciae</name>
    <dbReference type="NCBI Taxonomy" id="2505979"/>
    <lineage>
        <taxon>Bacteria</taxon>
        <taxon>Pseudomonadati</taxon>
        <taxon>Pseudomonadota</taxon>
        <taxon>Gammaproteobacteria</taxon>
        <taxon>Pseudomonadales</taxon>
        <taxon>Pseudomonadaceae</taxon>
        <taxon>Pseudomonas</taxon>
    </lineage>
</organism>
<dbReference type="InterPro" id="IPR000653">
    <property type="entry name" value="DegT/StrS_aminotransferase"/>
</dbReference>
<dbReference type="PANTHER" id="PTHR30244">
    <property type="entry name" value="TRANSAMINASE"/>
    <property type="match status" value="1"/>
</dbReference>
<sequence>MCGRVLPLFQEPPAGSRRRYASQRHSGVQPAGCRVAGAGPRRCICQRIGVDQYAYGQGGRSMSVPFFQITEGFTRALPLLEEGLAEFHRQSGWVNDQQVRAFEQAIATYTGAPHAIATGNATDSLIICLMALGIGPGDEVIVPCYSFFASVSCILQVGATPVFVDIEPGSYAIDCSLIEACITPRTRAIMPVHLFRQMAEMDALMDIARRHGLKVVEDSAEGIGMRWNDRHAGLIGDLGVLSFFPTKTLGALGDAGMVLTRDADLARRVRQILDNGRDASGLAQCLGYNSRMDDLQALWLRARLPELDQEIERRAALRDAYDLHLGPLGEYLQVPVTLPRAARQRCVDYVYLIEAQNRDGLAEHLAARGIGVEAYYPLPLHLQPVCAGPTHAEGRFPVAERAATRALGLPLYADLTASDVASVCQAITEFYAAAGAQS</sequence>
<dbReference type="GO" id="GO:0000271">
    <property type="term" value="P:polysaccharide biosynthetic process"/>
    <property type="evidence" value="ECO:0007669"/>
    <property type="project" value="TreeGrafter"/>
</dbReference>